<organism evidence="1 2">
    <name type="scientific">Gluconobacter japonicus</name>
    <dbReference type="NCBI Taxonomy" id="376620"/>
    <lineage>
        <taxon>Bacteria</taxon>
        <taxon>Pseudomonadati</taxon>
        <taxon>Pseudomonadota</taxon>
        <taxon>Alphaproteobacteria</taxon>
        <taxon>Acetobacterales</taxon>
        <taxon>Acetobacteraceae</taxon>
        <taxon>Gluconobacter</taxon>
    </lineage>
</organism>
<reference evidence="2" key="1">
    <citation type="journal article" date="2019" name="Int. J. Syst. Evol. Microbiol.">
        <title>The Global Catalogue of Microorganisms (GCM) 10K type strain sequencing project: providing services to taxonomists for standard genome sequencing and annotation.</title>
        <authorList>
            <consortium name="The Broad Institute Genomics Platform"/>
            <consortium name="The Broad Institute Genome Sequencing Center for Infectious Disease"/>
            <person name="Wu L."/>
            <person name="Ma J."/>
        </authorList>
    </citation>
    <scope>NUCLEOTIDE SEQUENCE [LARGE SCALE GENOMIC DNA]</scope>
    <source>
        <strain evidence="2">NBRC 3271</strain>
    </source>
</reference>
<accession>A0ABQ5WIS7</accession>
<dbReference type="Proteomes" id="UP001156613">
    <property type="component" value="Unassembled WGS sequence"/>
</dbReference>
<evidence type="ECO:0000313" key="1">
    <source>
        <dbReference type="EMBL" id="GLQ59624.1"/>
    </source>
</evidence>
<comment type="caution">
    <text evidence="1">The sequence shown here is derived from an EMBL/GenBank/DDBJ whole genome shotgun (WGS) entry which is preliminary data.</text>
</comment>
<gene>
    <name evidence="1" type="ORF">GCM10010937_14270</name>
</gene>
<protein>
    <submittedName>
        <fullName evidence="1">Uncharacterized protein</fullName>
    </submittedName>
</protein>
<dbReference type="EMBL" id="BSNT01000044">
    <property type="protein sequence ID" value="GLQ59624.1"/>
    <property type="molecule type" value="Genomic_DNA"/>
</dbReference>
<name>A0ABQ5WIS7_GLUJA</name>
<keyword evidence="2" id="KW-1185">Reference proteome</keyword>
<evidence type="ECO:0000313" key="2">
    <source>
        <dbReference type="Proteomes" id="UP001156613"/>
    </source>
</evidence>
<sequence>MKSLRCVLNCSALDGCFLDRPVHPFNPTIGPGGVGFCQTVFNSVGFADHVEAYWTRPRRIAIAGLFSELDSIVGQDGVDPVRDDAQEMFEEFSGRLPIGFPDQLCDSEFAGSVDSNEEVQLFNRAASNPSVSMRGWIASQSFVSSRDRLAGICVTR</sequence>
<proteinExistence type="predicted"/>